<name>A0ABW0PXH6_9HYPH</name>
<dbReference type="EMBL" id="JBHSML010000007">
    <property type="protein sequence ID" value="MFC5517325.1"/>
    <property type="molecule type" value="Genomic_DNA"/>
</dbReference>
<sequence>MLDDIPALAVERAATATVSAVRERRDRIATWRPVDFSAGAVPELEPMKGITDVDHPCP</sequence>
<accession>A0ABW0PXH6</accession>
<comment type="caution">
    <text evidence="1">The sequence shown here is derived from an EMBL/GenBank/DDBJ whole genome shotgun (WGS) entry which is preliminary data.</text>
</comment>
<organism evidence="1 2">
    <name type="scientific">Kaistia terrae</name>
    <dbReference type="NCBI Taxonomy" id="537017"/>
    <lineage>
        <taxon>Bacteria</taxon>
        <taxon>Pseudomonadati</taxon>
        <taxon>Pseudomonadota</taxon>
        <taxon>Alphaproteobacteria</taxon>
        <taxon>Hyphomicrobiales</taxon>
        <taxon>Kaistiaceae</taxon>
        <taxon>Kaistia</taxon>
    </lineage>
</organism>
<gene>
    <name evidence="1" type="ORF">ACFPP9_16185</name>
</gene>
<evidence type="ECO:0000313" key="2">
    <source>
        <dbReference type="Proteomes" id="UP001596150"/>
    </source>
</evidence>
<dbReference type="RefSeq" id="WP_266345531.1">
    <property type="nucleotide sequence ID" value="NZ_JAPKNH010000009.1"/>
</dbReference>
<dbReference type="Proteomes" id="UP001596150">
    <property type="component" value="Unassembled WGS sequence"/>
</dbReference>
<protein>
    <submittedName>
        <fullName evidence="1">Uncharacterized protein</fullName>
    </submittedName>
</protein>
<proteinExistence type="predicted"/>
<reference evidence="2" key="1">
    <citation type="journal article" date="2019" name="Int. J. Syst. Evol. Microbiol.">
        <title>The Global Catalogue of Microorganisms (GCM) 10K type strain sequencing project: providing services to taxonomists for standard genome sequencing and annotation.</title>
        <authorList>
            <consortium name="The Broad Institute Genomics Platform"/>
            <consortium name="The Broad Institute Genome Sequencing Center for Infectious Disease"/>
            <person name="Wu L."/>
            <person name="Ma J."/>
        </authorList>
    </citation>
    <scope>NUCLEOTIDE SEQUENCE [LARGE SCALE GENOMIC DNA]</scope>
    <source>
        <strain evidence="2">KACC 12633</strain>
    </source>
</reference>
<evidence type="ECO:0000313" key="1">
    <source>
        <dbReference type="EMBL" id="MFC5517325.1"/>
    </source>
</evidence>
<keyword evidence="2" id="KW-1185">Reference proteome</keyword>